<organism evidence="1 2">
    <name type="scientific">Prevotella histicola F0411</name>
    <dbReference type="NCBI Taxonomy" id="857291"/>
    <lineage>
        <taxon>Bacteria</taxon>
        <taxon>Pseudomonadati</taxon>
        <taxon>Bacteroidota</taxon>
        <taxon>Bacteroidia</taxon>
        <taxon>Bacteroidales</taxon>
        <taxon>Prevotellaceae</taxon>
        <taxon>Prevotella</taxon>
    </lineage>
</organism>
<comment type="caution">
    <text evidence="1">The sequence shown here is derived from an EMBL/GenBank/DDBJ whole genome shotgun (WGS) entry which is preliminary data.</text>
</comment>
<accession>G6AF88</accession>
<keyword evidence="2" id="KW-1185">Reference proteome</keyword>
<sequence length="38" mass="4523">MILPSPLNTLILAFYLYIDRKEPKTFKKTRLVDITITR</sequence>
<name>G6AF88_9BACT</name>
<reference evidence="1 2" key="1">
    <citation type="submission" date="2011-10" db="EMBL/GenBank/DDBJ databases">
        <title>The Genome Sequence of Prevotella histicola F0411.</title>
        <authorList>
            <consortium name="The Broad Institute Genome Sequencing Platform"/>
            <person name="Earl A."/>
            <person name="Ward D."/>
            <person name="Feldgarden M."/>
            <person name="Gevers D."/>
            <person name="Izard J."/>
            <person name="Ganesan A."/>
            <person name="Blanton J.M."/>
            <person name="Baranova O.V."/>
            <person name="Tanner A.C."/>
            <person name="Mathney J.M.J."/>
            <person name="Dewhirst F.E."/>
            <person name="Young S.K."/>
            <person name="Zeng Q."/>
            <person name="Gargeya S."/>
            <person name="Fitzgerald M."/>
            <person name="Haas B."/>
            <person name="Abouelleil A."/>
            <person name="Alvarado L."/>
            <person name="Arachchi H.M."/>
            <person name="Berlin A."/>
            <person name="Brown A."/>
            <person name="Chapman S.B."/>
            <person name="Chen Z."/>
            <person name="Dunbar C."/>
            <person name="Freedman E."/>
            <person name="Gearin G."/>
            <person name="Gellesch M."/>
            <person name="Goldberg J."/>
            <person name="Griggs A."/>
            <person name="Gujja S."/>
            <person name="Heiman D."/>
            <person name="Howarth C."/>
            <person name="Larson L."/>
            <person name="Lui A."/>
            <person name="MacDonald P.J.P."/>
            <person name="Montmayeur A."/>
            <person name="Murphy C."/>
            <person name="Neiman D."/>
            <person name="Pearson M."/>
            <person name="Priest M."/>
            <person name="Roberts A."/>
            <person name="Saif S."/>
            <person name="Shea T."/>
            <person name="Shenoy N."/>
            <person name="Sisk P."/>
            <person name="Stolte C."/>
            <person name="Sykes S."/>
            <person name="Wortman J."/>
            <person name="Nusbaum C."/>
            <person name="Birren B."/>
        </authorList>
    </citation>
    <scope>NUCLEOTIDE SEQUENCE [LARGE SCALE GENOMIC DNA]</scope>
    <source>
        <strain evidence="1 2">F0411</strain>
    </source>
</reference>
<evidence type="ECO:0000313" key="2">
    <source>
        <dbReference type="Proteomes" id="UP000004597"/>
    </source>
</evidence>
<dbReference type="Proteomes" id="UP000004597">
    <property type="component" value="Unassembled WGS sequence"/>
</dbReference>
<dbReference type="EMBL" id="AFXP01000005">
    <property type="protein sequence ID" value="EHG16729.1"/>
    <property type="molecule type" value="Genomic_DNA"/>
</dbReference>
<gene>
    <name evidence="1" type="ORF">HMPREF9138_00856</name>
</gene>
<proteinExistence type="predicted"/>
<protein>
    <submittedName>
        <fullName evidence="1">Uncharacterized protein</fullName>
    </submittedName>
</protein>
<dbReference type="AlphaFoldDB" id="G6AF88"/>
<evidence type="ECO:0000313" key="1">
    <source>
        <dbReference type="EMBL" id="EHG16729.1"/>
    </source>
</evidence>
<dbReference type="HOGENOM" id="CLU_3331447_0_0_10"/>